<dbReference type="OrthoDB" id="8448998at2"/>
<organism evidence="1 2">
    <name type="scientific">Stappia indica</name>
    <dbReference type="NCBI Taxonomy" id="538381"/>
    <lineage>
        <taxon>Bacteria</taxon>
        <taxon>Pseudomonadati</taxon>
        <taxon>Pseudomonadota</taxon>
        <taxon>Alphaproteobacteria</taxon>
        <taxon>Hyphomicrobiales</taxon>
        <taxon>Stappiaceae</taxon>
        <taxon>Stappia</taxon>
    </lineage>
</organism>
<proteinExistence type="predicted"/>
<accession>A0A857C5T5</accession>
<evidence type="ECO:0000313" key="2">
    <source>
        <dbReference type="Proteomes" id="UP000435648"/>
    </source>
</evidence>
<protein>
    <submittedName>
        <fullName evidence="1">Uncharacterized protein</fullName>
    </submittedName>
</protein>
<gene>
    <name evidence="1" type="ORF">GH266_04995</name>
</gene>
<evidence type="ECO:0000313" key="1">
    <source>
        <dbReference type="EMBL" id="QGZ33922.1"/>
    </source>
</evidence>
<dbReference type="KEGG" id="siw:GH266_04995"/>
<dbReference type="AlphaFoldDB" id="A0A857C5T5"/>
<sequence length="122" mass="13458">MNPMSFQDVVSGARNGGWDWFQQLDEKVAAALKLEQERAQEDAEAIARAWADFARTPGGLKALEALFDTTLRRTVFFSSLGLDIQSMAVYGAFREGQNSVAHEIARQIAKGQGEPTKPRDVT</sequence>
<dbReference type="RefSeq" id="WP_158192912.1">
    <property type="nucleotide sequence ID" value="NZ_CP046908.1"/>
</dbReference>
<dbReference type="EMBL" id="CP046908">
    <property type="protein sequence ID" value="QGZ33922.1"/>
    <property type="molecule type" value="Genomic_DNA"/>
</dbReference>
<dbReference type="Proteomes" id="UP000435648">
    <property type="component" value="Chromosome"/>
</dbReference>
<name>A0A857C5T5_9HYPH</name>
<reference evidence="1 2" key="1">
    <citation type="submission" date="2019-12" db="EMBL/GenBank/DDBJ databases">
        <title>The genome of Stappia indica PHM037.</title>
        <authorList>
            <person name="Kacar D."/>
            <person name="Galan B."/>
            <person name="Canedo L."/>
            <person name="Rodriguez P."/>
            <person name="de la Calle F."/>
            <person name="Garcia J.L."/>
        </authorList>
    </citation>
    <scope>NUCLEOTIDE SEQUENCE [LARGE SCALE GENOMIC DNA]</scope>
    <source>
        <strain evidence="1 2">PHM037</strain>
    </source>
</reference>